<evidence type="ECO:0000313" key="1">
    <source>
        <dbReference type="EMBL" id="KAH6931142.1"/>
    </source>
</evidence>
<dbReference type="Proteomes" id="UP000821845">
    <property type="component" value="Chromosome 5"/>
</dbReference>
<reference evidence="1" key="1">
    <citation type="submission" date="2020-05" db="EMBL/GenBank/DDBJ databases">
        <title>Large-scale comparative analyses of tick genomes elucidate their genetic diversity and vector capacities.</title>
        <authorList>
            <person name="Jia N."/>
            <person name="Wang J."/>
            <person name="Shi W."/>
            <person name="Du L."/>
            <person name="Sun Y."/>
            <person name="Zhan W."/>
            <person name="Jiang J."/>
            <person name="Wang Q."/>
            <person name="Zhang B."/>
            <person name="Ji P."/>
            <person name="Sakyi L.B."/>
            <person name="Cui X."/>
            <person name="Yuan T."/>
            <person name="Jiang B."/>
            <person name="Yang W."/>
            <person name="Lam T.T.-Y."/>
            <person name="Chang Q."/>
            <person name="Ding S."/>
            <person name="Wang X."/>
            <person name="Zhu J."/>
            <person name="Ruan X."/>
            <person name="Zhao L."/>
            <person name="Wei J."/>
            <person name="Que T."/>
            <person name="Du C."/>
            <person name="Cheng J."/>
            <person name="Dai P."/>
            <person name="Han X."/>
            <person name="Huang E."/>
            <person name="Gao Y."/>
            <person name="Liu J."/>
            <person name="Shao H."/>
            <person name="Ye R."/>
            <person name="Li L."/>
            <person name="Wei W."/>
            <person name="Wang X."/>
            <person name="Wang C."/>
            <person name="Yang T."/>
            <person name="Huo Q."/>
            <person name="Li W."/>
            <person name="Guo W."/>
            <person name="Chen H."/>
            <person name="Zhou L."/>
            <person name="Ni X."/>
            <person name="Tian J."/>
            <person name="Zhou Y."/>
            <person name="Sheng Y."/>
            <person name="Liu T."/>
            <person name="Pan Y."/>
            <person name="Xia L."/>
            <person name="Li J."/>
            <person name="Zhao F."/>
            <person name="Cao W."/>
        </authorList>
    </citation>
    <scope>NUCLEOTIDE SEQUENCE</scope>
    <source>
        <strain evidence="1">Hyas-2018</strain>
    </source>
</reference>
<gene>
    <name evidence="1" type="ORF">HPB50_022499</name>
</gene>
<comment type="caution">
    <text evidence="1">The sequence shown here is derived from an EMBL/GenBank/DDBJ whole genome shotgun (WGS) entry which is preliminary data.</text>
</comment>
<dbReference type="EMBL" id="CM023485">
    <property type="protein sequence ID" value="KAH6931142.1"/>
    <property type="molecule type" value="Genomic_DNA"/>
</dbReference>
<name>A0ACB7S7H4_HYAAI</name>
<evidence type="ECO:0000313" key="2">
    <source>
        <dbReference type="Proteomes" id="UP000821845"/>
    </source>
</evidence>
<organism evidence="1 2">
    <name type="scientific">Hyalomma asiaticum</name>
    <name type="common">Tick</name>
    <dbReference type="NCBI Taxonomy" id="266040"/>
    <lineage>
        <taxon>Eukaryota</taxon>
        <taxon>Metazoa</taxon>
        <taxon>Ecdysozoa</taxon>
        <taxon>Arthropoda</taxon>
        <taxon>Chelicerata</taxon>
        <taxon>Arachnida</taxon>
        <taxon>Acari</taxon>
        <taxon>Parasitiformes</taxon>
        <taxon>Ixodida</taxon>
        <taxon>Ixodoidea</taxon>
        <taxon>Ixodidae</taxon>
        <taxon>Hyalomminae</taxon>
        <taxon>Hyalomma</taxon>
    </lineage>
</organism>
<sequence>MSTWSVGAARLFQLRSHQPAVYALCLLLSVFAVATAVSGVVFVVLRMHNRCGARRQVDVNDEYRQRYGTLVKMQLVCIGGLGTWLLALYLCNGGIRAGLTDMDAADRSMQVDTYTFFKQMQQNGQGSSKELSKKVERSLRQAVEGMKAQMDSAERAAKEMLVQDKATRRIDVQRSLMETAERIKTSYDQYELEFQQTLHMARTAHMLNHDKSIVNAQSLRIYRAAFLMVSVVSVATIVAGLIFGFILGVANYRSYVRPTQRNTACNMGGIVLISNTGLMWATCAFIPVLLTFCFPLAALLEAYVCQPYDERDGSSLDGNAQHFREQLFEKGGTQTLKEYVKNSTIDAVNKYAKTILTNLQQDSLAQEESVKTLNASTDKLLASKDPTTDVDVAIAQLRTDVGDCAAARRVASIGFLVACRIVSDNMNGLWLSLVCCLLSMLAAIPVTLMISRYFLRMHRYLVDGKAPDEEEHILQQSRDARCLVMSFDTLDAPPALPAVSADSGSPELARIIPTAVVRRVGVDDPKVPRGRESPFRQVTVLKSTGSESLEAKTSKENAEIASVDKEKA</sequence>
<protein>
    <submittedName>
        <fullName evidence="1">Uncharacterized protein</fullName>
    </submittedName>
</protein>
<keyword evidence="2" id="KW-1185">Reference proteome</keyword>
<proteinExistence type="predicted"/>
<accession>A0ACB7S7H4</accession>